<sequence>MQHIIERADPALIALARLHETRDAFEQYLRRDGPSDDADKVWHDRFESDLEAVTRTVPTTAEGFQASIAELCYQATQGFSHEAVSQWLTTFCDGVWDTVRHGRS</sequence>
<accession>A0A927I1W5</accession>
<gene>
    <name evidence="1" type="ORF">IED13_14325</name>
</gene>
<evidence type="ECO:0000313" key="2">
    <source>
        <dbReference type="Proteomes" id="UP000619295"/>
    </source>
</evidence>
<proteinExistence type="predicted"/>
<keyword evidence="2" id="KW-1185">Reference proteome</keyword>
<dbReference type="RefSeq" id="WP_191124567.1">
    <property type="nucleotide sequence ID" value="NZ_JACXWY010000008.1"/>
</dbReference>
<evidence type="ECO:0000313" key="1">
    <source>
        <dbReference type="EMBL" id="MBD3846883.1"/>
    </source>
</evidence>
<dbReference type="EMBL" id="JACXWY010000008">
    <property type="protein sequence ID" value="MBD3846883.1"/>
    <property type="molecule type" value="Genomic_DNA"/>
</dbReference>
<name>A0A927I1W5_9HYPH</name>
<dbReference type="AlphaFoldDB" id="A0A927I1W5"/>
<dbReference type="Proteomes" id="UP000619295">
    <property type="component" value="Unassembled WGS sequence"/>
</dbReference>
<comment type="caution">
    <text evidence="1">The sequence shown here is derived from an EMBL/GenBank/DDBJ whole genome shotgun (WGS) entry which is preliminary data.</text>
</comment>
<protein>
    <submittedName>
        <fullName evidence="1">Uncharacterized protein</fullName>
    </submittedName>
</protein>
<organism evidence="1 2">
    <name type="scientific">Bosea spartocytisi</name>
    <dbReference type="NCBI Taxonomy" id="2773451"/>
    <lineage>
        <taxon>Bacteria</taxon>
        <taxon>Pseudomonadati</taxon>
        <taxon>Pseudomonadota</taxon>
        <taxon>Alphaproteobacteria</taxon>
        <taxon>Hyphomicrobiales</taxon>
        <taxon>Boseaceae</taxon>
        <taxon>Bosea</taxon>
    </lineage>
</organism>
<reference evidence="1" key="1">
    <citation type="submission" date="2020-09" db="EMBL/GenBank/DDBJ databases">
        <title>Bosea spartocytisi sp. nov. a root nodule endophyte of Spartocytisus supranubius in the high mountain ecosystem fo the Teide National Park (Canary Islands, Spain).</title>
        <authorList>
            <person name="Pulido-Suarez L."/>
            <person name="Peix A."/>
            <person name="Igual J.M."/>
            <person name="Socas-Perez N."/>
            <person name="Velazquez E."/>
            <person name="Flores-Felix J.D."/>
            <person name="Leon-Barrios M."/>
        </authorList>
    </citation>
    <scope>NUCLEOTIDE SEQUENCE</scope>
    <source>
        <strain evidence="1">SSUT16</strain>
    </source>
</reference>